<sequence length="249" mass="27332">MSFDLNPRYAQPGLADRASFDAGLRAHMLRVYNYMAGGLALSGVVAALIAFSPEVRAIFFSVNPQTLRPAPNLLYWVAVLAPIGLIFWMSFGAQRMQFSTMRTVYWVFTALQGVSLSMLLLHYTGASVAQTFFVTAAAFAGLSLYGYTTKRDLSGFATFLIMGLIGLMIASIVNIFLHSSGLNFIISAAGVLIFAGLTAWDTQRIKEQYSEAYGSESAGKLAVWGALSLYLDFINLFQFLLSFMGQRRD</sequence>
<protein>
    <submittedName>
        <fullName evidence="7">Membrane protein</fullName>
    </submittedName>
</protein>
<evidence type="ECO:0000256" key="3">
    <source>
        <dbReference type="ARBA" id="ARBA00022692"/>
    </source>
</evidence>
<comment type="similarity">
    <text evidence="2 6">Belongs to the BI1 family.</text>
</comment>
<feature type="transmembrane region" description="Helical" evidence="6">
    <location>
        <begin position="182"/>
        <end position="200"/>
    </location>
</feature>
<feature type="transmembrane region" description="Helical" evidence="6">
    <location>
        <begin position="155"/>
        <end position="176"/>
    </location>
</feature>
<evidence type="ECO:0000256" key="6">
    <source>
        <dbReference type="RuleBase" id="RU004379"/>
    </source>
</evidence>
<dbReference type="RefSeq" id="WP_420244312.1">
    <property type="nucleotide sequence ID" value="NZ_BOPV01000001.1"/>
</dbReference>
<gene>
    <name evidence="7" type="ORF">TMPK1_32520</name>
</gene>
<proteinExistence type="inferred from homology"/>
<feature type="transmembrane region" description="Helical" evidence="6">
    <location>
        <begin position="73"/>
        <end position="91"/>
    </location>
</feature>
<keyword evidence="5 6" id="KW-0472">Membrane</keyword>
<feature type="transmembrane region" description="Helical" evidence="6">
    <location>
        <begin position="31"/>
        <end position="53"/>
    </location>
</feature>
<keyword evidence="3 6" id="KW-0812">Transmembrane</keyword>
<dbReference type="PANTHER" id="PTHR23291">
    <property type="entry name" value="BAX INHIBITOR-RELATED"/>
    <property type="match status" value="1"/>
</dbReference>
<keyword evidence="4 6" id="KW-1133">Transmembrane helix</keyword>
<comment type="subcellular location">
    <subcellularLocation>
        <location evidence="1">Membrane</location>
        <topology evidence="1">Multi-pass membrane protein</topology>
    </subcellularLocation>
</comment>
<dbReference type="EMBL" id="BOPV01000001">
    <property type="protein sequence ID" value="GIL41015.1"/>
    <property type="molecule type" value="Genomic_DNA"/>
</dbReference>
<evidence type="ECO:0000313" key="8">
    <source>
        <dbReference type="Proteomes" id="UP000681075"/>
    </source>
</evidence>
<dbReference type="InterPro" id="IPR006214">
    <property type="entry name" value="Bax_inhibitor_1-related"/>
</dbReference>
<evidence type="ECO:0000256" key="1">
    <source>
        <dbReference type="ARBA" id="ARBA00004141"/>
    </source>
</evidence>
<reference evidence="7" key="1">
    <citation type="submission" date="2021-02" db="EMBL/GenBank/DDBJ databases">
        <title>Genome sequence of Rhodospirillales sp. strain TMPK1 isolated from soil.</title>
        <authorList>
            <person name="Nakai R."/>
            <person name="Kusada H."/>
            <person name="Tamaki H."/>
        </authorList>
    </citation>
    <scope>NUCLEOTIDE SEQUENCE</scope>
    <source>
        <strain evidence="7">TMPK1</strain>
    </source>
</reference>
<accession>A0A8S8XIK2</accession>
<feature type="transmembrane region" description="Helical" evidence="6">
    <location>
        <begin position="103"/>
        <end position="123"/>
    </location>
</feature>
<feature type="transmembrane region" description="Helical" evidence="6">
    <location>
        <begin position="221"/>
        <end position="241"/>
    </location>
</feature>
<name>A0A8S8XIK2_9PROT</name>
<dbReference type="Pfam" id="PF01027">
    <property type="entry name" value="Bax1-I"/>
    <property type="match status" value="1"/>
</dbReference>
<evidence type="ECO:0000313" key="7">
    <source>
        <dbReference type="EMBL" id="GIL41015.1"/>
    </source>
</evidence>
<evidence type="ECO:0000256" key="4">
    <source>
        <dbReference type="ARBA" id="ARBA00022989"/>
    </source>
</evidence>
<keyword evidence="8" id="KW-1185">Reference proteome</keyword>
<dbReference type="PANTHER" id="PTHR23291:SF50">
    <property type="entry name" value="PROTEIN LIFEGUARD 4"/>
    <property type="match status" value="1"/>
</dbReference>
<comment type="caution">
    <text evidence="7">The sequence shown here is derived from an EMBL/GenBank/DDBJ whole genome shotgun (WGS) entry which is preliminary data.</text>
</comment>
<dbReference type="AlphaFoldDB" id="A0A8S8XIK2"/>
<evidence type="ECO:0000256" key="5">
    <source>
        <dbReference type="ARBA" id="ARBA00023136"/>
    </source>
</evidence>
<dbReference type="Proteomes" id="UP000681075">
    <property type="component" value="Unassembled WGS sequence"/>
</dbReference>
<organism evidence="7 8">
    <name type="scientific">Roseiterribacter gracilis</name>
    <dbReference type="NCBI Taxonomy" id="2812848"/>
    <lineage>
        <taxon>Bacteria</taxon>
        <taxon>Pseudomonadati</taxon>
        <taxon>Pseudomonadota</taxon>
        <taxon>Alphaproteobacteria</taxon>
        <taxon>Rhodospirillales</taxon>
        <taxon>Roseiterribacteraceae</taxon>
        <taxon>Roseiterribacter</taxon>
    </lineage>
</organism>
<feature type="transmembrane region" description="Helical" evidence="6">
    <location>
        <begin position="129"/>
        <end position="148"/>
    </location>
</feature>
<evidence type="ECO:0000256" key="2">
    <source>
        <dbReference type="ARBA" id="ARBA00010350"/>
    </source>
</evidence>
<dbReference type="GO" id="GO:0005886">
    <property type="term" value="C:plasma membrane"/>
    <property type="evidence" value="ECO:0007669"/>
    <property type="project" value="TreeGrafter"/>
</dbReference>
<dbReference type="CDD" id="cd10432">
    <property type="entry name" value="BI-1-like_bacterial"/>
    <property type="match status" value="1"/>
</dbReference>